<evidence type="ECO:0000313" key="1">
    <source>
        <dbReference type="EMBL" id="RPA97099.1"/>
    </source>
</evidence>
<evidence type="ECO:0000313" key="2">
    <source>
        <dbReference type="Proteomes" id="UP000276215"/>
    </source>
</evidence>
<dbReference type="EMBL" id="ML120407">
    <property type="protein sequence ID" value="RPA97099.1"/>
    <property type="molecule type" value="Genomic_DNA"/>
</dbReference>
<sequence>MSNELDPHHLVALMSHVFASTQDGSSRRLDTSSHNFKHGIVDNHTTNVRTLPILDAIANISVSRERSQSIAVALQLDSQKKEIRLTIAENQRVTKALLDHLCNVWGNLQTLSNEYAEQRTGASDQPMHMALTLKIQIFRDIYLYSLKKQMKRINKWFQNLGQFVKVLLNSRGSSNLQGFEVNLFDAVVALLTPLELVCKLHDNPQSQLTDEQWAQVYRLSMKANEHVRVVLADRGGTSCEVLAEELKGAKHLEKEWCLPNIV</sequence>
<gene>
    <name evidence="1" type="ORF">L873DRAFT_1147938</name>
</gene>
<accession>A0A3N4JFQ6</accession>
<proteinExistence type="predicted"/>
<dbReference type="AlphaFoldDB" id="A0A3N4JFQ6"/>
<reference evidence="1 2" key="1">
    <citation type="journal article" date="2018" name="Nat. Ecol. Evol.">
        <title>Pezizomycetes genomes reveal the molecular basis of ectomycorrhizal truffle lifestyle.</title>
        <authorList>
            <person name="Murat C."/>
            <person name="Payen T."/>
            <person name="Noel B."/>
            <person name="Kuo A."/>
            <person name="Morin E."/>
            <person name="Chen J."/>
            <person name="Kohler A."/>
            <person name="Krizsan K."/>
            <person name="Balestrini R."/>
            <person name="Da Silva C."/>
            <person name="Montanini B."/>
            <person name="Hainaut M."/>
            <person name="Levati E."/>
            <person name="Barry K.W."/>
            <person name="Belfiori B."/>
            <person name="Cichocki N."/>
            <person name="Clum A."/>
            <person name="Dockter R.B."/>
            <person name="Fauchery L."/>
            <person name="Guy J."/>
            <person name="Iotti M."/>
            <person name="Le Tacon F."/>
            <person name="Lindquist E.A."/>
            <person name="Lipzen A."/>
            <person name="Malagnac F."/>
            <person name="Mello A."/>
            <person name="Molinier V."/>
            <person name="Miyauchi S."/>
            <person name="Poulain J."/>
            <person name="Riccioni C."/>
            <person name="Rubini A."/>
            <person name="Sitrit Y."/>
            <person name="Splivallo R."/>
            <person name="Traeger S."/>
            <person name="Wang M."/>
            <person name="Zifcakova L."/>
            <person name="Wipf D."/>
            <person name="Zambonelli A."/>
            <person name="Paolocci F."/>
            <person name="Nowrousian M."/>
            <person name="Ottonello S."/>
            <person name="Baldrian P."/>
            <person name="Spatafora J.W."/>
            <person name="Henrissat B."/>
            <person name="Nagy L.G."/>
            <person name="Aury J.M."/>
            <person name="Wincker P."/>
            <person name="Grigoriev I.V."/>
            <person name="Bonfante P."/>
            <person name="Martin F.M."/>
        </authorList>
    </citation>
    <scope>NUCLEOTIDE SEQUENCE [LARGE SCALE GENOMIC DNA]</scope>
    <source>
        <strain evidence="1 2">120613-1</strain>
    </source>
</reference>
<protein>
    <submittedName>
        <fullName evidence="1">Uncharacterized protein</fullName>
    </submittedName>
</protein>
<organism evidence="1 2">
    <name type="scientific">Choiromyces venosus 120613-1</name>
    <dbReference type="NCBI Taxonomy" id="1336337"/>
    <lineage>
        <taxon>Eukaryota</taxon>
        <taxon>Fungi</taxon>
        <taxon>Dikarya</taxon>
        <taxon>Ascomycota</taxon>
        <taxon>Pezizomycotina</taxon>
        <taxon>Pezizomycetes</taxon>
        <taxon>Pezizales</taxon>
        <taxon>Tuberaceae</taxon>
        <taxon>Choiromyces</taxon>
    </lineage>
</organism>
<dbReference type="Proteomes" id="UP000276215">
    <property type="component" value="Unassembled WGS sequence"/>
</dbReference>
<name>A0A3N4JFQ6_9PEZI</name>
<dbReference type="OrthoDB" id="5308969at2759"/>
<keyword evidence="2" id="KW-1185">Reference proteome</keyword>